<dbReference type="InterPro" id="IPR029479">
    <property type="entry name" value="Nitroreductase"/>
</dbReference>
<keyword evidence="4" id="KW-0288">FMN</keyword>
<evidence type="ECO:0000256" key="5">
    <source>
        <dbReference type="ARBA" id="ARBA00022857"/>
    </source>
</evidence>
<dbReference type="InterPro" id="IPR033878">
    <property type="entry name" value="NfsB-like"/>
</dbReference>
<evidence type="ECO:0000313" key="9">
    <source>
        <dbReference type="Proteomes" id="UP000179797"/>
    </source>
</evidence>
<dbReference type="SUPFAM" id="SSF55469">
    <property type="entry name" value="FMN-dependent nitroreductase-like"/>
    <property type="match status" value="1"/>
</dbReference>
<gene>
    <name evidence="8" type="ORF">NH26_00175</name>
</gene>
<sequence>MMSIIESLNWRYATKKFDSTKKLDEATVNTILEAGNLTASSYGLQPWKIIVVKNEDVRKQLVEHSWGQNQVVDASHLIVIARHSALSVDDVQAYIDNIVKTREIPEEAIADFKGMMVNTVSSINDQDKDVWVAKQAYIVLGNLLNACAELKVDSTPMEGFLPEKYDEVLGLAEHGLKSTVVLPIGYRAEDDVYQNLKKVRKPLSESVMYI</sequence>
<keyword evidence="3" id="KW-0285">Flavoprotein</keyword>
<evidence type="ECO:0000313" key="8">
    <source>
        <dbReference type="EMBL" id="OHX64867.1"/>
    </source>
</evidence>
<evidence type="ECO:0000256" key="2">
    <source>
        <dbReference type="ARBA" id="ARBA00007118"/>
    </source>
</evidence>
<comment type="cofactor">
    <cofactor evidence="1">
        <name>FMN</name>
        <dbReference type="ChEBI" id="CHEBI:58210"/>
    </cofactor>
</comment>
<dbReference type="GO" id="GO:0016491">
    <property type="term" value="F:oxidoreductase activity"/>
    <property type="evidence" value="ECO:0007669"/>
    <property type="project" value="UniProtKB-KW"/>
</dbReference>
<dbReference type="PANTHER" id="PTHR43673">
    <property type="entry name" value="NAD(P)H NITROREDUCTASE YDGI-RELATED"/>
    <property type="match status" value="1"/>
</dbReference>
<comment type="similarity">
    <text evidence="2">Belongs to the nitroreductase family.</text>
</comment>
<evidence type="ECO:0000256" key="6">
    <source>
        <dbReference type="ARBA" id="ARBA00023002"/>
    </source>
</evidence>
<dbReference type="Gene3D" id="3.40.109.10">
    <property type="entry name" value="NADH Oxidase"/>
    <property type="match status" value="1"/>
</dbReference>
<dbReference type="Pfam" id="PF00881">
    <property type="entry name" value="Nitroreductase"/>
    <property type="match status" value="1"/>
</dbReference>
<evidence type="ECO:0000256" key="4">
    <source>
        <dbReference type="ARBA" id="ARBA00022643"/>
    </source>
</evidence>
<dbReference type="AlphaFoldDB" id="A0A1S1YV20"/>
<evidence type="ECO:0000256" key="1">
    <source>
        <dbReference type="ARBA" id="ARBA00001917"/>
    </source>
</evidence>
<proteinExistence type="inferred from homology"/>
<protein>
    <submittedName>
        <fullName evidence="8">NAD(P)H-dependent oxidoreductase</fullName>
    </submittedName>
</protein>
<dbReference type="Proteomes" id="UP000179797">
    <property type="component" value="Unassembled WGS sequence"/>
</dbReference>
<dbReference type="CDD" id="cd02149">
    <property type="entry name" value="NfsB-like"/>
    <property type="match status" value="1"/>
</dbReference>
<dbReference type="InterPro" id="IPR000415">
    <property type="entry name" value="Nitroreductase-like"/>
</dbReference>
<keyword evidence="5" id="KW-0521">NADP</keyword>
<feature type="domain" description="Nitroreductase" evidence="7">
    <location>
        <begin position="9"/>
        <end position="186"/>
    </location>
</feature>
<dbReference type="PANTHER" id="PTHR43673:SF2">
    <property type="entry name" value="NITROREDUCTASE"/>
    <property type="match status" value="1"/>
</dbReference>
<evidence type="ECO:0000259" key="7">
    <source>
        <dbReference type="Pfam" id="PF00881"/>
    </source>
</evidence>
<dbReference type="STRING" id="915059.NH26_00175"/>
<reference evidence="8 9" key="1">
    <citation type="journal article" date="2012" name="Int. J. Syst. Evol. Microbiol.">
        <title>Flammeovirga pacifica sp. nov., isolated from deep-sea sediment.</title>
        <authorList>
            <person name="Xu H."/>
            <person name="Fu Y."/>
            <person name="Yang N."/>
            <person name="Ding Z."/>
            <person name="Lai Q."/>
            <person name="Zeng R."/>
        </authorList>
    </citation>
    <scope>NUCLEOTIDE SEQUENCE [LARGE SCALE GENOMIC DNA]</scope>
    <source>
        <strain evidence="9">DSM 24597 / LMG 26175 / WPAGA1</strain>
    </source>
</reference>
<organism evidence="8 9">
    <name type="scientific">Flammeovirga pacifica</name>
    <dbReference type="NCBI Taxonomy" id="915059"/>
    <lineage>
        <taxon>Bacteria</taxon>
        <taxon>Pseudomonadati</taxon>
        <taxon>Bacteroidota</taxon>
        <taxon>Cytophagia</taxon>
        <taxon>Cytophagales</taxon>
        <taxon>Flammeovirgaceae</taxon>
        <taxon>Flammeovirga</taxon>
    </lineage>
</organism>
<accession>A0A1S1YV20</accession>
<keyword evidence="6" id="KW-0560">Oxidoreductase</keyword>
<evidence type="ECO:0000256" key="3">
    <source>
        <dbReference type="ARBA" id="ARBA00022630"/>
    </source>
</evidence>
<dbReference type="EMBL" id="JRYR02000001">
    <property type="protein sequence ID" value="OHX64867.1"/>
    <property type="molecule type" value="Genomic_DNA"/>
</dbReference>
<keyword evidence="9" id="KW-1185">Reference proteome</keyword>
<comment type="caution">
    <text evidence="8">The sequence shown here is derived from an EMBL/GenBank/DDBJ whole genome shotgun (WGS) entry which is preliminary data.</text>
</comment>
<name>A0A1S1YV20_FLAPC</name>